<accession>A0A8J6J7W1</accession>
<comment type="caution">
    <text evidence="1">The sequence shown here is derived from an EMBL/GenBank/DDBJ whole genome shotgun (WGS) entry which is preliminary data.</text>
</comment>
<evidence type="ECO:0000313" key="1">
    <source>
        <dbReference type="EMBL" id="MBC5721562.1"/>
    </source>
</evidence>
<keyword evidence="2" id="KW-1185">Reference proteome</keyword>
<name>A0A8J6J7W1_9FIRM</name>
<dbReference type="AlphaFoldDB" id="A0A8J6J7W1"/>
<dbReference type="InterPro" id="IPR031009">
    <property type="entry name" value="Tcm_partner"/>
</dbReference>
<protein>
    <submittedName>
        <fullName evidence="1">Three-Cys-motif partner protein TcmP</fullName>
    </submittedName>
</protein>
<reference evidence="1" key="1">
    <citation type="submission" date="2020-08" db="EMBL/GenBank/DDBJ databases">
        <title>Genome public.</title>
        <authorList>
            <person name="Liu C."/>
            <person name="Sun Q."/>
        </authorList>
    </citation>
    <scope>NUCLEOTIDE SEQUENCE</scope>
    <source>
        <strain evidence="1">NSJ-23</strain>
    </source>
</reference>
<dbReference type="NCBIfam" id="TIGR04474">
    <property type="entry name" value="tcm_partner"/>
    <property type="match status" value="1"/>
</dbReference>
<proteinExistence type="predicted"/>
<dbReference type="Proteomes" id="UP000628736">
    <property type="component" value="Unassembled WGS sequence"/>
</dbReference>
<evidence type="ECO:0000313" key="2">
    <source>
        <dbReference type="Proteomes" id="UP000628736"/>
    </source>
</evidence>
<organism evidence="1 2">
    <name type="scientific">Flintibacter hominis</name>
    <dbReference type="NCBI Taxonomy" id="2763048"/>
    <lineage>
        <taxon>Bacteria</taxon>
        <taxon>Bacillati</taxon>
        <taxon>Bacillota</taxon>
        <taxon>Clostridia</taxon>
        <taxon>Eubacteriales</taxon>
        <taxon>Flintibacter</taxon>
    </lineage>
</organism>
<dbReference type="RefSeq" id="WP_186851975.1">
    <property type="nucleotide sequence ID" value="NZ_JACOPO010000001.1"/>
</dbReference>
<sequence length="383" mass="44436">MVNKSSKSLISKASQHTIKKFELIEEYVKSWAQKLMLNNFCNTLVFIDCMCNSGIYINDEKGQQTEGTPVRVAKVLLDVARNYPGKNIEIYLNDIDPLRVKEIKKHLPSDERNFRIITQVGDASEFLHIIGPQLYDAKYLHYFLLYDPYDASIDWEALFPFFRNWGEVLINHMVSDPVRAITQAKRKSTKEKYENTYLADFEKLVPYGSDKKAYEKRVREIITTLKGSRKYYVAAFPFYNSQNSQVYSLLHCTSNEEGFKLYKKCAWKVFGGQSSTKHLHSNPDQLVMDFGVGTSGIISTQTDESCFTVRDIAKYLSREFAGRQDVLLDELWDHLDSHPVFPSDGFRKEIRAELKSMYGVKQRLEYNPTTGKKEYLLSFQNRD</sequence>
<dbReference type="EMBL" id="JACOPO010000001">
    <property type="protein sequence ID" value="MBC5721562.1"/>
    <property type="molecule type" value="Genomic_DNA"/>
</dbReference>
<gene>
    <name evidence="1" type="primary">tcmP</name>
    <name evidence="1" type="ORF">H8S11_01805</name>
</gene>